<reference evidence="2 3" key="1">
    <citation type="journal article" date="2014" name="BMC Genomics">
        <title>Genome sequencing of four Aureobasidium pullulans varieties: biotechnological potential, stress tolerance, and description of new species.</title>
        <authorList>
            <person name="Gostin Ar C."/>
            <person name="Ohm R.A."/>
            <person name="Kogej T."/>
            <person name="Sonjak S."/>
            <person name="Turk M."/>
            <person name="Zajc J."/>
            <person name="Zalar P."/>
            <person name="Grube M."/>
            <person name="Sun H."/>
            <person name="Han J."/>
            <person name="Sharma A."/>
            <person name="Chiniquy J."/>
            <person name="Ngan C.Y."/>
            <person name="Lipzen A."/>
            <person name="Barry K."/>
            <person name="Grigoriev I.V."/>
            <person name="Gunde-Cimerman N."/>
        </authorList>
    </citation>
    <scope>NUCLEOTIDE SEQUENCE [LARGE SCALE GENOMIC DNA]</scope>
    <source>
        <strain evidence="2 3">EXF-2481</strain>
    </source>
</reference>
<keyword evidence="3" id="KW-1185">Reference proteome</keyword>
<dbReference type="EMBL" id="KL584755">
    <property type="protein sequence ID" value="KEQ96718.1"/>
    <property type="molecule type" value="Genomic_DNA"/>
</dbReference>
<organism evidence="2 3">
    <name type="scientific">Aureobasidium subglaciale (strain EXF-2481)</name>
    <name type="common">Aureobasidium pullulans var. subglaciale</name>
    <dbReference type="NCBI Taxonomy" id="1043005"/>
    <lineage>
        <taxon>Eukaryota</taxon>
        <taxon>Fungi</taxon>
        <taxon>Dikarya</taxon>
        <taxon>Ascomycota</taxon>
        <taxon>Pezizomycotina</taxon>
        <taxon>Dothideomycetes</taxon>
        <taxon>Dothideomycetidae</taxon>
        <taxon>Dothideales</taxon>
        <taxon>Saccotheciaceae</taxon>
        <taxon>Aureobasidium</taxon>
    </lineage>
</organism>
<accession>A0A074YFX7</accession>
<dbReference type="AlphaFoldDB" id="A0A074YFX7"/>
<gene>
    <name evidence="2" type="ORF">AUEXF2481DRAFT_609404</name>
</gene>
<evidence type="ECO:0000313" key="3">
    <source>
        <dbReference type="Proteomes" id="UP000030641"/>
    </source>
</evidence>
<evidence type="ECO:0000256" key="1">
    <source>
        <dbReference type="SAM" id="MobiDB-lite"/>
    </source>
</evidence>
<dbReference type="HOGENOM" id="CLU_2764648_0_0_1"/>
<sequence length="78" mass="8517">MDARGFPFRRHSSLSASPERDAPGALPTGTRASYAETSSSPIGSQSVGPTKPKNFRVPLTCFFWFHAQHCQKSDGKCM</sequence>
<dbReference type="GeneID" id="25369406"/>
<evidence type="ECO:0000313" key="2">
    <source>
        <dbReference type="EMBL" id="KEQ96718.1"/>
    </source>
</evidence>
<feature type="region of interest" description="Disordered" evidence="1">
    <location>
        <begin position="1"/>
        <end position="50"/>
    </location>
</feature>
<dbReference type="InParanoid" id="A0A074YFX7"/>
<dbReference type="Proteomes" id="UP000030641">
    <property type="component" value="Unassembled WGS sequence"/>
</dbReference>
<evidence type="ECO:0008006" key="4">
    <source>
        <dbReference type="Google" id="ProtNLM"/>
    </source>
</evidence>
<protein>
    <recommendedName>
        <fullName evidence="4">C3H1-type domain-containing protein</fullName>
    </recommendedName>
</protein>
<dbReference type="OrthoDB" id="1918685at2759"/>
<name>A0A074YFX7_AURSE</name>
<dbReference type="RefSeq" id="XP_013345537.1">
    <property type="nucleotide sequence ID" value="XM_013490083.1"/>
</dbReference>
<feature type="compositionally biased region" description="Polar residues" evidence="1">
    <location>
        <begin position="35"/>
        <end position="48"/>
    </location>
</feature>
<proteinExistence type="predicted"/>